<evidence type="ECO:0000256" key="3">
    <source>
        <dbReference type="ARBA" id="ARBA00022475"/>
    </source>
</evidence>
<keyword evidence="4 14" id="KW-0812">Transmembrane</keyword>
<keyword evidence="5 14" id="KW-0479">Metal-binding</keyword>
<comment type="activity regulation">
    <text evidence="14">Na(+) is not transported, but it plays an essential structural role and its presence is essential for fluoride channel function.</text>
</comment>
<comment type="caution">
    <text evidence="15">The sequence shown here is derived from an EMBL/GenBank/DDBJ whole genome shotgun (WGS) entry which is preliminary data.</text>
</comment>
<reference evidence="15 16" key="1">
    <citation type="journal article" date="2015" name="Genome Announc.">
        <title>Expanding the biotechnology potential of lactobacilli through comparative genomics of 213 strains and associated genera.</title>
        <authorList>
            <person name="Sun Z."/>
            <person name="Harris H.M."/>
            <person name="McCann A."/>
            <person name="Guo C."/>
            <person name="Argimon S."/>
            <person name="Zhang W."/>
            <person name="Yang X."/>
            <person name="Jeffery I.B."/>
            <person name="Cooney J.C."/>
            <person name="Kagawa T.F."/>
            <person name="Liu W."/>
            <person name="Song Y."/>
            <person name="Salvetti E."/>
            <person name="Wrobel A."/>
            <person name="Rasinkangas P."/>
            <person name="Parkhill J."/>
            <person name="Rea M.C."/>
            <person name="O'Sullivan O."/>
            <person name="Ritari J."/>
            <person name="Douillard F.P."/>
            <person name="Paul Ross R."/>
            <person name="Yang R."/>
            <person name="Briner A.E."/>
            <person name="Felis G.E."/>
            <person name="de Vos W.M."/>
            <person name="Barrangou R."/>
            <person name="Klaenhammer T.R."/>
            <person name="Caufield P.W."/>
            <person name="Cui Y."/>
            <person name="Zhang H."/>
            <person name="O'Toole P.W."/>
        </authorList>
    </citation>
    <scope>NUCLEOTIDE SEQUENCE [LARGE SCALE GENOMIC DNA]</scope>
    <source>
        <strain evidence="15 16">DSM 18933</strain>
    </source>
</reference>
<dbReference type="NCBIfam" id="TIGR00494">
    <property type="entry name" value="crcB"/>
    <property type="match status" value="1"/>
</dbReference>
<comment type="function">
    <text evidence="13 14">Fluoride-specific ion channel. Important for reducing fluoride concentration in the cell, thus reducing its toxicity.</text>
</comment>
<evidence type="ECO:0000256" key="12">
    <source>
        <dbReference type="ARBA" id="ARBA00035585"/>
    </source>
</evidence>
<feature type="transmembrane region" description="Helical" evidence="14">
    <location>
        <begin position="89"/>
        <end position="112"/>
    </location>
</feature>
<organism evidence="15 16">
    <name type="scientific">Ligilactobacillus hayakitensis DSM 18933 = JCM 14209</name>
    <dbReference type="NCBI Taxonomy" id="1423755"/>
    <lineage>
        <taxon>Bacteria</taxon>
        <taxon>Bacillati</taxon>
        <taxon>Bacillota</taxon>
        <taxon>Bacilli</taxon>
        <taxon>Lactobacillales</taxon>
        <taxon>Lactobacillaceae</taxon>
        <taxon>Ligilactobacillus</taxon>
    </lineage>
</organism>
<evidence type="ECO:0000256" key="14">
    <source>
        <dbReference type="HAMAP-Rule" id="MF_00454"/>
    </source>
</evidence>
<evidence type="ECO:0000256" key="13">
    <source>
        <dbReference type="ARBA" id="ARBA00049940"/>
    </source>
</evidence>
<dbReference type="Proteomes" id="UP000051054">
    <property type="component" value="Unassembled WGS sequence"/>
</dbReference>
<dbReference type="RefSeq" id="WP_025021773.1">
    <property type="nucleotide sequence ID" value="NZ_AZGD01000037.1"/>
</dbReference>
<keyword evidence="7 14" id="KW-0915">Sodium</keyword>
<evidence type="ECO:0000256" key="6">
    <source>
        <dbReference type="ARBA" id="ARBA00022989"/>
    </source>
</evidence>
<keyword evidence="8 14" id="KW-0406">Ion transport</keyword>
<dbReference type="GO" id="GO:0046872">
    <property type="term" value="F:metal ion binding"/>
    <property type="evidence" value="ECO:0007669"/>
    <property type="project" value="UniProtKB-KW"/>
</dbReference>
<evidence type="ECO:0000256" key="8">
    <source>
        <dbReference type="ARBA" id="ARBA00023065"/>
    </source>
</evidence>
<keyword evidence="6 14" id="KW-1133">Transmembrane helix</keyword>
<dbReference type="OrthoDB" id="9815830at2"/>
<evidence type="ECO:0000256" key="9">
    <source>
        <dbReference type="ARBA" id="ARBA00023136"/>
    </source>
</evidence>
<dbReference type="Pfam" id="PF02537">
    <property type="entry name" value="CRCB"/>
    <property type="match status" value="1"/>
</dbReference>
<evidence type="ECO:0000256" key="11">
    <source>
        <dbReference type="ARBA" id="ARBA00035120"/>
    </source>
</evidence>
<keyword evidence="9 14" id="KW-0472">Membrane</keyword>
<keyword evidence="16" id="KW-1185">Reference proteome</keyword>
<evidence type="ECO:0000256" key="4">
    <source>
        <dbReference type="ARBA" id="ARBA00022692"/>
    </source>
</evidence>
<dbReference type="HAMAP" id="MF_00454">
    <property type="entry name" value="FluC"/>
    <property type="match status" value="1"/>
</dbReference>
<keyword evidence="2 14" id="KW-0813">Transport</keyword>
<accession>A0A0R1WPF0</accession>
<evidence type="ECO:0000256" key="2">
    <source>
        <dbReference type="ARBA" id="ARBA00022448"/>
    </source>
</evidence>
<feature type="transmembrane region" description="Helical" evidence="14">
    <location>
        <begin position="59"/>
        <end position="77"/>
    </location>
</feature>
<dbReference type="PATRIC" id="fig|1423755.3.peg.1574"/>
<gene>
    <name evidence="14" type="primary">fluC</name>
    <name evidence="14" type="synonym">crcB</name>
    <name evidence="15" type="ORF">FC40_GL001485</name>
</gene>
<evidence type="ECO:0000313" key="15">
    <source>
        <dbReference type="EMBL" id="KRM19634.1"/>
    </source>
</evidence>
<proteinExistence type="inferred from homology"/>
<feature type="binding site" evidence="14">
    <location>
        <position position="67"/>
    </location>
    <ligand>
        <name>Na(+)</name>
        <dbReference type="ChEBI" id="CHEBI:29101"/>
        <note>structural</note>
    </ligand>
</feature>
<dbReference type="GO" id="GO:0005886">
    <property type="term" value="C:plasma membrane"/>
    <property type="evidence" value="ECO:0007669"/>
    <property type="project" value="UniProtKB-SubCell"/>
</dbReference>
<dbReference type="InterPro" id="IPR003691">
    <property type="entry name" value="FluC"/>
</dbReference>
<keyword evidence="3 14" id="KW-1003">Cell membrane</keyword>
<dbReference type="GO" id="GO:0062054">
    <property type="term" value="F:fluoride channel activity"/>
    <property type="evidence" value="ECO:0007669"/>
    <property type="project" value="UniProtKB-UniRule"/>
</dbReference>
<dbReference type="eggNOG" id="COG0239">
    <property type="taxonomic scope" value="Bacteria"/>
</dbReference>
<evidence type="ECO:0000256" key="1">
    <source>
        <dbReference type="ARBA" id="ARBA00004651"/>
    </source>
</evidence>
<comment type="catalytic activity">
    <reaction evidence="12">
        <text>fluoride(in) = fluoride(out)</text>
        <dbReference type="Rhea" id="RHEA:76159"/>
        <dbReference type="ChEBI" id="CHEBI:17051"/>
    </reaction>
    <physiologicalReaction direction="left-to-right" evidence="12">
        <dbReference type="Rhea" id="RHEA:76160"/>
    </physiologicalReaction>
</comment>
<dbReference type="AlphaFoldDB" id="A0A0R1WPF0"/>
<dbReference type="PANTHER" id="PTHR28259">
    <property type="entry name" value="FLUORIDE EXPORT PROTEIN 1-RELATED"/>
    <property type="match status" value="1"/>
</dbReference>
<sequence length="117" mass="12682">MVQVGVGAGLGAIMRYLMTSLIKRKIRGNFPVATLVINIMGAFFLGYLKAKNIPSEADLLLATGFLGGFTTFSTFQVESVSLFDEKRCVHLASYVLMTYLCGLIAAYLGMVLGNFGR</sequence>
<evidence type="ECO:0000256" key="5">
    <source>
        <dbReference type="ARBA" id="ARBA00022723"/>
    </source>
</evidence>
<dbReference type="PANTHER" id="PTHR28259:SF16">
    <property type="entry name" value="FLUORIDE-SPECIFIC ION CHANNEL FLUC 2"/>
    <property type="match status" value="1"/>
</dbReference>
<dbReference type="EMBL" id="AZGD01000037">
    <property type="protein sequence ID" value="KRM19634.1"/>
    <property type="molecule type" value="Genomic_DNA"/>
</dbReference>
<dbReference type="STRING" id="1423755.FC40_GL001485"/>
<feature type="binding site" evidence="14">
    <location>
        <position position="70"/>
    </location>
    <ligand>
        <name>Na(+)</name>
        <dbReference type="ChEBI" id="CHEBI:29101"/>
        <note>structural</note>
    </ligand>
</feature>
<evidence type="ECO:0000256" key="7">
    <source>
        <dbReference type="ARBA" id="ARBA00023053"/>
    </source>
</evidence>
<name>A0A0R1WPF0_9LACO</name>
<evidence type="ECO:0000256" key="10">
    <source>
        <dbReference type="ARBA" id="ARBA00023303"/>
    </source>
</evidence>
<evidence type="ECO:0000313" key="16">
    <source>
        <dbReference type="Proteomes" id="UP000051054"/>
    </source>
</evidence>
<keyword evidence="10 14" id="KW-0407">Ion channel</keyword>
<feature type="transmembrane region" description="Helical" evidence="14">
    <location>
        <begin position="28"/>
        <end position="47"/>
    </location>
</feature>
<protein>
    <recommendedName>
        <fullName evidence="14">Fluoride-specific ion channel FluC</fullName>
    </recommendedName>
</protein>
<comment type="similarity">
    <text evidence="11 14">Belongs to the fluoride channel Fluc/FEX (TC 1.A.43) family.</text>
</comment>
<dbReference type="GO" id="GO:0140114">
    <property type="term" value="P:cellular detoxification of fluoride"/>
    <property type="evidence" value="ECO:0007669"/>
    <property type="project" value="UniProtKB-UniRule"/>
</dbReference>
<comment type="subcellular location">
    <subcellularLocation>
        <location evidence="1 14">Cell membrane</location>
        <topology evidence="1 14">Multi-pass membrane protein</topology>
    </subcellularLocation>
</comment>